<protein>
    <submittedName>
        <fullName evidence="1">Uncharacterized protein</fullName>
    </submittedName>
</protein>
<dbReference type="AlphaFoldDB" id="X0RNW5"/>
<accession>X0RNW5</accession>
<dbReference type="SUPFAM" id="SSF52540">
    <property type="entry name" value="P-loop containing nucleoside triphosphate hydrolases"/>
    <property type="match status" value="1"/>
</dbReference>
<sequence length="59" mass="6372">MNLTTQQKALIDYAVSGRNSFLGIARAGTGKTSTAKLAAKAYNEAYPDREIMGMAFNKD</sequence>
<name>X0RNW5_9ZZZZ</name>
<gene>
    <name evidence="1" type="ORF">S01H1_17263</name>
</gene>
<dbReference type="Gene3D" id="3.40.50.300">
    <property type="entry name" value="P-loop containing nucleotide triphosphate hydrolases"/>
    <property type="match status" value="1"/>
</dbReference>
<feature type="non-terminal residue" evidence="1">
    <location>
        <position position="59"/>
    </location>
</feature>
<dbReference type="EMBL" id="BARS01009150">
    <property type="protein sequence ID" value="GAF70524.1"/>
    <property type="molecule type" value="Genomic_DNA"/>
</dbReference>
<evidence type="ECO:0000313" key="1">
    <source>
        <dbReference type="EMBL" id="GAF70524.1"/>
    </source>
</evidence>
<dbReference type="InterPro" id="IPR027417">
    <property type="entry name" value="P-loop_NTPase"/>
</dbReference>
<organism evidence="1">
    <name type="scientific">marine sediment metagenome</name>
    <dbReference type="NCBI Taxonomy" id="412755"/>
    <lineage>
        <taxon>unclassified sequences</taxon>
        <taxon>metagenomes</taxon>
        <taxon>ecological metagenomes</taxon>
    </lineage>
</organism>
<comment type="caution">
    <text evidence="1">The sequence shown here is derived from an EMBL/GenBank/DDBJ whole genome shotgun (WGS) entry which is preliminary data.</text>
</comment>
<reference evidence="1" key="1">
    <citation type="journal article" date="2014" name="Front. Microbiol.">
        <title>High frequency of phylogenetically diverse reductive dehalogenase-homologous genes in deep subseafloor sedimentary metagenomes.</title>
        <authorList>
            <person name="Kawai M."/>
            <person name="Futagami T."/>
            <person name="Toyoda A."/>
            <person name="Takaki Y."/>
            <person name="Nishi S."/>
            <person name="Hori S."/>
            <person name="Arai W."/>
            <person name="Tsubouchi T."/>
            <person name="Morono Y."/>
            <person name="Uchiyama I."/>
            <person name="Ito T."/>
            <person name="Fujiyama A."/>
            <person name="Inagaki F."/>
            <person name="Takami H."/>
        </authorList>
    </citation>
    <scope>NUCLEOTIDE SEQUENCE</scope>
    <source>
        <strain evidence="1">Expedition CK06-06</strain>
    </source>
</reference>
<dbReference type="Pfam" id="PF13604">
    <property type="entry name" value="AAA_30"/>
    <property type="match status" value="1"/>
</dbReference>
<proteinExistence type="predicted"/>